<evidence type="ECO:0000256" key="1">
    <source>
        <dbReference type="SAM" id="Coils"/>
    </source>
</evidence>
<feature type="region of interest" description="Disordered" evidence="2">
    <location>
        <begin position="812"/>
        <end position="851"/>
    </location>
</feature>
<evidence type="ECO:0000313" key="3">
    <source>
        <dbReference type="EMBL" id="QDU40085.1"/>
    </source>
</evidence>
<dbReference type="PANTHER" id="PTHR30203">
    <property type="entry name" value="OUTER MEMBRANE CATION EFFLUX PROTEIN"/>
    <property type="match status" value="1"/>
</dbReference>
<evidence type="ECO:0000256" key="2">
    <source>
        <dbReference type="SAM" id="MobiDB-lite"/>
    </source>
</evidence>
<reference evidence="3 4" key="1">
    <citation type="submission" date="2019-02" db="EMBL/GenBank/DDBJ databases">
        <title>Deep-cultivation of Planctomycetes and their phenomic and genomic characterization uncovers novel biology.</title>
        <authorList>
            <person name="Wiegand S."/>
            <person name="Jogler M."/>
            <person name="Boedeker C."/>
            <person name="Pinto D."/>
            <person name="Vollmers J."/>
            <person name="Rivas-Marin E."/>
            <person name="Kohn T."/>
            <person name="Peeters S.H."/>
            <person name="Heuer A."/>
            <person name="Rast P."/>
            <person name="Oberbeckmann S."/>
            <person name="Bunk B."/>
            <person name="Jeske O."/>
            <person name="Meyerdierks A."/>
            <person name="Storesund J.E."/>
            <person name="Kallscheuer N."/>
            <person name="Luecker S."/>
            <person name="Lage O.M."/>
            <person name="Pohl T."/>
            <person name="Merkel B.J."/>
            <person name="Hornburger P."/>
            <person name="Mueller R.-W."/>
            <person name="Bruemmer F."/>
            <person name="Labrenz M."/>
            <person name="Spormann A.M."/>
            <person name="Op den Camp H."/>
            <person name="Overmann J."/>
            <person name="Amann R."/>
            <person name="Jetten M.S.M."/>
            <person name="Mascher T."/>
            <person name="Medema M.H."/>
            <person name="Devos D.P."/>
            <person name="Kaster A.-K."/>
            <person name="Ovreas L."/>
            <person name="Rohde M."/>
            <person name="Galperin M.Y."/>
            <person name="Jogler C."/>
        </authorList>
    </citation>
    <scope>NUCLEOTIDE SEQUENCE [LARGE SCALE GENOMIC DNA]</scope>
    <source>
        <strain evidence="3 4">Mal4</strain>
    </source>
</reference>
<organism evidence="3 4">
    <name type="scientific">Maioricimonas rarisocia</name>
    <dbReference type="NCBI Taxonomy" id="2528026"/>
    <lineage>
        <taxon>Bacteria</taxon>
        <taxon>Pseudomonadati</taxon>
        <taxon>Planctomycetota</taxon>
        <taxon>Planctomycetia</taxon>
        <taxon>Planctomycetales</taxon>
        <taxon>Planctomycetaceae</taxon>
        <taxon>Maioricimonas</taxon>
    </lineage>
</organism>
<dbReference type="Proteomes" id="UP000320496">
    <property type="component" value="Chromosome"/>
</dbReference>
<name>A0A517ZCA1_9PLAN</name>
<dbReference type="SUPFAM" id="SSF56954">
    <property type="entry name" value="Outer membrane efflux proteins (OEP)"/>
    <property type="match status" value="2"/>
</dbReference>
<dbReference type="PANTHER" id="PTHR30203:SF33">
    <property type="entry name" value="BLR4455 PROTEIN"/>
    <property type="match status" value="1"/>
</dbReference>
<proteinExistence type="predicted"/>
<dbReference type="GO" id="GO:0015562">
    <property type="term" value="F:efflux transmembrane transporter activity"/>
    <property type="evidence" value="ECO:0007669"/>
    <property type="project" value="InterPro"/>
</dbReference>
<dbReference type="AlphaFoldDB" id="A0A517ZCA1"/>
<gene>
    <name evidence="3" type="ORF">Mal4_44390</name>
</gene>
<feature type="compositionally biased region" description="Pro residues" evidence="2">
    <location>
        <begin position="834"/>
        <end position="845"/>
    </location>
</feature>
<keyword evidence="4" id="KW-1185">Reference proteome</keyword>
<keyword evidence="1" id="KW-0175">Coiled coil</keyword>
<dbReference type="InterPro" id="IPR010131">
    <property type="entry name" value="MdtP/NodT-like"/>
</dbReference>
<dbReference type="EMBL" id="CP036275">
    <property type="protein sequence ID" value="QDU40085.1"/>
    <property type="molecule type" value="Genomic_DNA"/>
</dbReference>
<sequence length="851" mass="94873">MEVFCHLSQGRQGGAFALCAALFAGLLTVAGCTRSHYREQADIEVYHAIADKADSPKWPLTDAGITPGPESRLFDPFDPDHPPLPPDDPAAHKLMHVVDCKEGYKHWHKNGDAPAVEFPTWRNWLVYDSEGQVVLDLPTTVDVAYRNSREYQRALENLYLSALDVTFERFRFDAQFFAGTGTTWTADGQSRPGSGGRSLSELAVLNDAEVRKLTSSGGEFVVGLANSLVWQFSGPNEDLFRTVLDFSLVQPLLRFGGRAVVLERLTQSERDLLANVRQMFQFRQGFFIDVVTGRNSGEAPTRTGRIGANGLGLLAGFPSGRTGTASAGGLFGLLQDQQEIRNQQANVAGLRSSLLQLEAVFEAGRINRLQVDQARQALYNAQSSLLTAQAAYESRLDAFKITLGLPPALDVVISDPLLKRFELIDPNNTLLQEAAVRIVDRFADPDWTGDAASLEQVRIDLLALRPEIEAQLDVARGDIETLRERLPDREARLNSLQTREEVTEGDLDPEIYRVDIMRERVEQVAANAGLLQNRLEALWAELDLLSETLPELDTRTAQQRLRSVATRLSGLLLELSLDQASTRLESITLTPIRLDSEDAFEIARMNRLDWMNARARVVDAWRQIEVDANALKSDLNVTVSGDIQTKGDNPIRFRSDTGRLRLGVEFDSPITRVAERNLYRETLIEYQRARRDYMLFEDRISQSLRNTLRIVELSQLNFELRRGAVRVAIAQVDQARLRLNEPAKPGAQSQFSATTARDLVSALRDLLDAQNDFLNTWVNYEVLRMLLQFELGLIQLDERGVWIDPGPLDMEGLSVESAPEELPPPLPALEDPPVQAPGPDLPPAPELDATD</sequence>
<accession>A0A517ZCA1</accession>
<feature type="coiled-coil region" evidence="1">
    <location>
        <begin position="465"/>
        <end position="499"/>
    </location>
</feature>
<dbReference type="KEGG" id="mri:Mal4_44390"/>
<protein>
    <submittedName>
        <fullName evidence="3">Outer membrane efflux protein</fullName>
    </submittedName>
</protein>
<evidence type="ECO:0000313" key="4">
    <source>
        <dbReference type="Proteomes" id="UP000320496"/>
    </source>
</evidence>
<dbReference type="Gene3D" id="1.20.1600.10">
    <property type="entry name" value="Outer membrane efflux proteins (OEP)"/>
    <property type="match status" value="2"/>
</dbReference>